<evidence type="ECO:0000256" key="1">
    <source>
        <dbReference type="SAM" id="SignalP"/>
    </source>
</evidence>
<reference evidence="2 3" key="1">
    <citation type="submission" date="2019-08" db="EMBL/GenBank/DDBJ databases">
        <title>In-depth cultivation of the pig gut microbiome towards novel bacterial diversity and tailored functional studies.</title>
        <authorList>
            <person name="Wylensek D."/>
            <person name="Hitch T.C.A."/>
            <person name="Clavel T."/>
        </authorList>
    </citation>
    <scope>NUCLEOTIDE SEQUENCE [LARGE SCALE GENOMIC DNA]</scope>
    <source>
        <strain evidence="2 3">WCA-SAB-591-4A-A</strain>
    </source>
</reference>
<proteinExistence type="predicted"/>
<feature type="chain" id="PRO_5038887642" evidence="1">
    <location>
        <begin position="24"/>
        <end position="128"/>
    </location>
</feature>
<gene>
    <name evidence="2" type="ORF">FYJ71_01435</name>
</gene>
<protein>
    <submittedName>
        <fullName evidence="2">Lactococcin 972 family bacteriocin</fullName>
    </submittedName>
</protein>
<dbReference type="Proteomes" id="UP000440713">
    <property type="component" value="Unassembled WGS sequence"/>
</dbReference>
<dbReference type="AlphaFoldDB" id="A0A6N7XAF0"/>
<evidence type="ECO:0000313" key="3">
    <source>
        <dbReference type="Proteomes" id="UP000440713"/>
    </source>
</evidence>
<accession>A0A6N7XAF0</accession>
<feature type="signal peptide" evidence="1">
    <location>
        <begin position="1"/>
        <end position="23"/>
    </location>
</feature>
<organism evidence="2 3">
    <name type="scientific">Peptostreptococcus porci</name>
    <dbReference type="NCBI Taxonomy" id="2652282"/>
    <lineage>
        <taxon>Bacteria</taxon>
        <taxon>Bacillati</taxon>
        <taxon>Bacillota</taxon>
        <taxon>Clostridia</taxon>
        <taxon>Peptostreptococcales</taxon>
        <taxon>Peptostreptococcaceae</taxon>
        <taxon>Peptostreptococcus</taxon>
    </lineage>
</organism>
<keyword evidence="1" id="KW-0732">Signal</keyword>
<dbReference type="EMBL" id="VUNE01000001">
    <property type="protein sequence ID" value="MST61636.1"/>
    <property type="molecule type" value="Genomic_DNA"/>
</dbReference>
<comment type="caution">
    <text evidence="2">The sequence shown here is derived from an EMBL/GenBank/DDBJ whole genome shotgun (WGS) entry which is preliminary data.</text>
</comment>
<sequence>MKKALSLVLLTGLMLASSVPVFAAAEETNLPYVEGLGYEMEVFEEDYTQPTLFSYDSGWKNFLGGKWRHGVGSRYVWSKYDHSKKTHKTTVQGAGGKFSYSGWISAGSRAEASWEKALSGNRAWADVK</sequence>
<dbReference type="Pfam" id="PF09683">
    <property type="entry name" value="Lactococcin_972"/>
    <property type="match status" value="1"/>
</dbReference>
<name>A0A6N7XAF0_9FIRM</name>
<evidence type="ECO:0000313" key="2">
    <source>
        <dbReference type="EMBL" id="MST61636.1"/>
    </source>
</evidence>
<dbReference type="InterPro" id="IPR006540">
    <property type="entry name" value="Lactococcin_972"/>
</dbReference>
<dbReference type="Gene3D" id="2.60.40.2850">
    <property type="match status" value="1"/>
</dbReference>
<keyword evidence="3" id="KW-1185">Reference proteome</keyword>